<name>A0A6L2KD24_TANCI</name>
<dbReference type="PANTHER" id="PTHR34222">
    <property type="entry name" value="GAG_PRE-INTEGRS DOMAIN-CONTAINING PROTEIN"/>
    <property type="match status" value="1"/>
</dbReference>
<feature type="region of interest" description="Disordered" evidence="1">
    <location>
        <begin position="229"/>
        <end position="255"/>
    </location>
</feature>
<reference evidence="2" key="1">
    <citation type="journal article" date="2019" name="Sci. Rep.">
        <title>Draft genome of Tanacetum cinerariifolium, the natural source of mosquito coil.</title>
        <authorList>
            <person name="Yamashiro T."/>
            <person name="Shiraishi A."/>
            <person name="Satake H."/>
            <person name="Nakayama K."/>
        </authorList>
    </citation>
    <scope>NUCLEOTIDE SEQUENCE</scope>
</reference>
<evidence type="ECO:0000256" key="1">
    <source>
        <dbReference type="SAM" id="MobiDB-lite"/>
    </source>
</evidence>
<gene>
    <name evidence="2" type="ORF">Tci_019224</name>
</gene>
<comment type="caution">
    <text evidence="2">The sequence shown here is derived from an EMBL/GenBank/DDBJ whole genome shotgun (WGS) entry which is preliminary data.</text>
</comment>
<protein>
    <recommendedName>
        <fullName evidence="3">Reverse transcriptase Ty1/copia-type domain-containing protein</fullName>
    </recommendedName>
</protein>
<dbReference type="PANTHER" id="PTHR34222:SF99">
    <property type="entry name" value="PROTEIN, PUTATIVE-RELATED"/>
    <property type="match status" value="1"/>
</dbReference>
<proteinExistence type="predicted"/>
<sequence>MKVLKVSSNLEFLPSSGSLHLSKEYWFFKLSVGDKPPKNKGKSSSSRGSNDFDQYDPLFLHSTDTGGLPLINFKLDGTENYKSGSSLSEYHHRFNALWRQRDSFVNLCGCVCKKSNNLKKHNQLLKLMQFLIGLDEPTKLNMPNLVCTYYNMNGHTADRCFELVGYPSNFKKNTCTNRVPSSNDVILRNKDRSVASSNSLTDDQYKRLIALISEKSDFSSMPVNIAGDSRSGVGKSTNQLSHVGTENTGDAMRDDVRHPDYNTSAKIDCDNLEGAIPKEKYSEYDGDDTFHQEFNDHLNKISEPKSYTKAASDIRKSIVKKWVFNVKYKYSGEAERFKAILVAKGYNKKERIDYKETFSHVVKIVTDVYMSLPEGYFDKADNRIKNGVFIDLLVYVDDIVINGNNVDEINIVKEFLSSKFLVKDLEFGKLACRPCGTPIETKESTAKPKKVFADSPLTSINNYQKVVAFRVLRYLKNAPGKGVSFMKDKALNLNMFVDFD</sequence>
<dbReference type="EMBL" id="BKCJ010002243">
    <property type="protein sequence ID" value="GEU47246.1"/>
    <property type="molecule type" value="Genomic_DNA"/>
</dbReference>
<evidence type="ECO:0008006" key="3">
    <source>
        <dbReference type="Google" id="ProtNLM"/>
    </source>
</evidence>
<evidence type="ECO:0000313" key="2">
    <source>
        <dbReference type="EMBL" id="GEU47246.1"/>
    </source>
</evidence>
<feature type="compositionally biased region" description="Polar residues" evidence="1">
    <location>
        <begin position="234"/>
        <end position="248"/>
    </location>
</feature>
<organism evidence="2">
    <name type="scientific">Tanacetum cinerariifolium</name>
    <name type="common">Dalmatian daisy</name>
    <name type="synonym">Chrysanthemum cinerariifolium</name>
    <dbReference type="NCBI Taxonomy" id="118510"/>
    <lineage>
        <taxon>Eukaryota</taxon>
        <taxon>Viridiplantae</taxon>
        <taxon>Streptophyta</taxon>
        <taxon>Embryophyta</taxon>
        <taxon>Tracheophyta</taxon>
        <taxon>Spermatophyta</taxon>
        <taxon>Magnoliopsida</taxon>
        <taxon>eudicotyledons</taxon>
        <taxon>Gunneridae</taxon>
        <taxon>Pentapetalae</taxon>
        <taxon>asterids</taxon>
        <taxon>campanulids</taxon>
        <taxon>Asterales</taxon>
        <taxon>Asteraceae</taxon>
        <taxon>Asteroideae</taxon>
        <taxon>Anthemideae</taxon>
        <taxon>Anthemidinae</taxon>
        <taxon>Tanacetum</taxon>
    </lineage>
</organism>
<dbReference type="AlphaFoldDB" id="A0A6L2KD24"/>
<accession>A0A6L2KD24</accession>